<dbReference type="EMBL" id="BK014802">
    <property type="protein sequence ID" value="DAD76473.1"/>
    <property type="molecule type" value="Genomic_DNA"/>
</dbReference>
<name>A0A8S5M2C6_9VIRU</name>
<evidence type="ECO:0000313" key="1">
    <source>
        <dbReference type="EMBL" id="DAD76473.1"/>
    </source>
</evidence>
<protein>
    <submittedName>
        <fullName evidence="1">Uncharacterized protein</fullName>
    </submittedName>
</protein>
<reference evidence="1" key="1">
    <citation type="journal article" date="2021" name="Proc. Natl. Acad. Sci. U.S.A.">
        <title>A Catalog of Tens of Thousands of Viruses from Human Metagenomes Reveals Hidden Associations with Chronic Diseases.</title>
        <authorList>
            <person name="Tisza M.J."/>
            <person name="Buck C.B."/>
        </authorList>
    </citation>
    <scope>NUCLEOTIDE SEQUENCE</scope>
    <source>
        <strain evidence="1">CtCVC7</strain>
    </source>
</reference>
<proteinExistence type="predicted"/>
<accession>A0A8S5M2C6</accession>
<organism evidence="1">
    <name type="scientific">Microviridae sp. ctCVC7</name>
    <dbReference type="NCBI Taxonomy" id="2826729"/>
    <lineage>
        <taxon>Viruses</taxon>
        <taxon>Monodnaviria</taxon>
        <taxon>Sangervirae</taxon>
        <taxon>Phixviricota</taxon>
        <taxon>Malgrandaviricetes</taxon>
        <taxon>Petitvirales</taxon>
        <taxon>Microviridae</taxon>
    </lineage>
</organism>
<sequence length="43" mass="4731">MLLGVGTCRSPRRTDSIYIAELTELSARSDLPLKVLIILSKSI</sequence>